<dbReference type="PANTHER" id="PTHR37451:SF4">
    <property type="entry name" value="MARVEL DOMAIN-CONTAINING PROTEIN"/>
    <property type="match status" value="1"/>
</dbReference>
<evidence type="ECO:0000313" key="8">
    <source>
        <dbReference type="Proteomes" id="UP000235672"/>
    </source>
</evidence>
<dbReference type="EMBL" id="KZ613551">
    <property type="protein sequence ID" value="PMD12408.1"/>
    <property type="molecule type" value="Genomic_DNA"/>
</dbReference>
<dbReference type="GO" id="GO:0016020">
    <property type="term" value="C:membrane"/>
    <property type="evidence" value="ECO:0007669"/>
    <property type="project" value="UniProtKB-SubCell"/>
</dbReference>
<dbReference type="STRING" id="1745343.A0A2J6PEE9"/>
<feature type="transmembrane region" description="Helical" evidence="5">
    <location>
        <begin position="64"/>
        <end position="84"/>
    </location>
</feature>
<dbReference type="InterPro" id="IPR008253">
    <property type="entry name" value="Marvel"/>
</dbReference>
<evidence type="ECO:0000256" key="5">
    <source>
        <dbReference type="SAM" id="Phobius"/>
    </source>
</evidence>
<protein>
    <recommendedName>
        <fullName evidence="6">MARVEL domain-containing protein</fullName>
    </recommendedName>
</protein>
<evidence type="ECO:0000256" key="1">
    <source>
        <dbReference type="ARBA" id="ARBA00004141"/>
    </source>
</evidence>
<keyword evidence="2 5" id="KW-0812">Transmembrane</keyword>
<evidence type="ECO:0000313" key="7">
    <source>
        <dbReference type="EMBL" id="PMD12408.1"/>
    </source>
</evidence>
<dbReference type="OrthoDB" id="5325022at2759"/>
<proteinExistence type="predicted"/>
<keyword evidence="8" id="KW-1185">Reference proteome</keyword>
<evidence type="ECO:0000256" key="3">
    <source>
        <dbReference type="ARBA" id="ARBA00022989"/>
    </source>
</evidence>
<dbReference type="PANTHER" id="PTHR37451">
    <property type="entry name" value="MARVEL DOMAIN"/>
    <property type="match status" value="1"/>
</dbReference>
<evidence type="ECO:0000256" key="4">
    <source>
        <dbReference type="ARBA" id="ARBA00023136"/>
    </source>
</evidence>
<feature type="transmembrane region" description="Helical" evidence="5">
    <location>
        <begin position="150"/>
        <end position="167"/>
    </location>
</feature>
<sequence>MGEINQQNVLTYNGEDGRDHIPAVPFWIAIIRGAQFLLALLIMALSAFASSVFGAAFFAGYGMAFFMFAWTLIFLGYIFGAPLFAPQAYNYWAHLGLEIVTNIFWLSTFALLAEESAGWDVVGAFGLDEFLPANWNAAINATKASAGLGALNWALFIVTLVSFGIFLHRHRLAHGATGFASNSFGGNRDAEKGNTVVTTQSVEMNNVQHHQVQQQYPVSA</sequence>
<keyword evidence="4 5" id="KW-0472">Membrane</keyword>
<dbReference type="Proteomes" id="UP000235672">
    <property type="component" value="Unassembled WGS sequence"/>
</dbReference>
<evidence type="ECO:0000256" key="2">
    <source>
        <dbReference type="ARBA" id="ARBA00022692"/>
    </source>
</evidence>
<dbReference type="Pfam" id="PF01284">
    <property type="entry name" value="MARVEL"/>
    <property type="match status" value="1"/>
</dbReference>
<feature type="transmembrane region" description="Helical" evidence="5">
    <location>
        <begin position="91"/>
        <end position="113"/>
    </location>
</feature>
<evidence type="ECO:0000259" key="6">
    <source>
        <dbReference type="Pfam" id="PF01284"/>
    </source>
</evidence>
<gene>
    <name evidence="7" type="ORF">NA56DRAFT_485742</name>
</gene>
<accession>A0A2J6PEE9</accession>
<feature type="domain" description="MARVEL" evidence="6">
    <location>
        <begin position="29"/>
        <end position="161"/>
    </location>
</feature>
<comment type="subcellular location">
    <subcellularLocation>
        <location evidence="1">Membrane</location>
        <topology evidence="1">Multi-pass membrane protein</topology>
    </subcellularLocation>
</comment>
<name>A0A2J6PEE9_9HELO</name>
<reference evidence="7 8" key="1">
    <citation type="submission" date="2016-05" db="EMBL/GenBank/DDBJ databases">
        <title>A degradative enzymes factory behind the ericoid mycorrhizal symbiosis.</title>
        <authorList>
            <consortium name="DOE Joint Genome Institute"/>
            <person name="Martino E."/>
            <person name="Morin E."/>
            <person name="Grelet G."/>
            <person name="Kuo A."/>
            <person name="Kohler A."/>
            <person name="Daghino S."/>
            <person name="Barry K."/>
            <person name="Choi C."/>
            <person name="Cichocki N."/>
            <person name="Clum A."/>
            <person name="Copeland A."/>
            <person name="Hainaut M."/>
            <person name="Haridas S."/>
            <person name="Labutti K."/>
            <person name="Lindquist E."/>
            <person name="Lipzen A."/>
            <person name="Khouja H.-R."/>
            <person name="Murat C."/>
            <person name="Ohm R."/>
            <person name="Olson A."/>
            <person name="Spatafora J."/>
            <person name="Veneault-Fourrey C."/>
            <person name="Henrissat B."/>
            <person name="Grigoriev I."/>
            <person name="Martin F."/>
            <person name="Perotto S."/>
        </authorList>
    </citation>
    <scope>NUCLEOTIDE SEQUENCE [LARGE SCALE GENOMIC DNA]</scope>
    <source>
        <strain evidence="7 8">UAMH 7357</strain>
    </source>
</reference>
<keyword evidence="3 5" id="KW-1133">Transmembrane helix</keyword>
<organism evidence="7 8">
    <name type="scientific">Hyaloscypha hepaticicola</name>
    <dbReference type="NCBI Taxonomy" id="2082293"/>
    <lineage>
        <taxon>Eukaryota</taxon>
        <taxon>Fungi</taxon>
        <taxon>Dikarya</taxon>
        <taxon>Ascomycota</taxon>
        <taxon>Pezizomycotina</taxon>
        <taxon>Leotiomycetes</taxon>
        <taxon>Helotiales</taxon>
        <taxon>Hyaloscyphaceae</taxon>
        <taxon>Hyaloscypha</taxon>
    </lineage>
</organism>
<feature type="transmembrane region" description="Helical" evidence="5">
    <location>
        <begin position="36"/>
        <end position="58"/>
    </location>
</feature>
<dbReference type="AlphaFoldDB" id="A0A2J6PEE9"/>